<evidence type="ECO:0000313" key="1">
    <source>
        <dbReference type="EMBL" id="EJW71370.1"/>
    </source>
</evidence>
<evidence type="ECO:0008006" key="3">
    <source>
        <dbReference type="Google" id="ProtNLM"/>
    </source>
</evidence>
<feature type="non-terminal residue" evidence="1">
    <location>
        <position position="1"/>
    </location>
</feature>
<protein>
    <recommendedName>
        <fullName evidence="3">DUF5641 domain-containing protein</fullName>
    </recommendedName>
</protein>
<dbReference type="Proteomes" id="UP000004810">
    <property type="component" value="Unassembled WGS sequence"/>
</dbReference>
<gene>
    <name evidence="1" type="ORF">WUBG_17725</name>
</gene>
<dbReference type="EMBL" id="ADBV01018803">
    <property type="protein sequence ID" value="EJW71370.1"/>
    <property type="molecule type" value="Genomic_DNA"/>
</dbReference>
<sequence length="61" mass="7305">ALDTFWGIWKDEYLNSLKEKTQREHFTLRDVVRRAPHEGEIVLISEPEILRGVAKDEEQRR</sequence>
<organism evidence="1 2">
    <name type="scientific">Wuchereria bancrofti</name>
    <dbReference type="NCBI Taxonomy" id="6293"/>
    <lineage>
        <taxon>Eukaryota</taxon>
        <taxon>Metazoa</taxon>
        <taxon>Ecdysozoa</taxon>
        <taxon>Nematoda</taxon>
        <taxon>Chromadorea</taxon>
        <taxon>Rhabditida</taxon>
        <taxon>Spirurina</taxon>
        <taxon>Spiruromorpha</taxon>
        <taxon>Filarioidea</taxon>
        <taxon>Onchocercidae</taxon>
        <taxon>Wuchereria</taxon>
    </lineage>
</organism>
<dbReference type="AlphaFoldDB" id="J9ABK4"/>
<evidence type="ECO:0000313" key="2">
    <source>
        <dbReference type="Proteomes" id="UP000004810"/>
    </source>
</evidence>
<comment type="caution">
    <text evidence="1">The sequence shown here is derived from an EMBL/GenBank/DDBJ whole genome shotgun (WGS) entry which is preliminary data.</text>
</comment>
<accession>J9ABK4</accession>
<proteinExistence type="predicted"/>
<reference evidence="2" key="1">
    <citation type="submission" date="2012-08" db="EMBL/GenBank/DDBJ databases">
        <title>The Genome Sequence of Wuchereria bancrofti.</title>
        <authorList>
            <person name="Nutman T.B."/>
            <person name="Fink D.L."/>
            <person name="Russ C."/>
            <person name="Young S."/>
            <person name="Zeng Q."/>
            <person name="Koehrsen M."/>
            <person name="Alvarado L."/>
            <person name="Berlin A."/>
            <person name="Chapman S.B."/>
            <person name="Chen Z."/>
            <person name="Freedman E."/>
            <person name="Gellesch M."/>
            <person name="Goldberg J."/>
            <person name="Griggs A."/>
            <person name="Gujja S."/>
            <person name="Heilman E.R."/>
            <person name="Heiman D."/>
            <person name="Hepburn T."/>
            <person name="Howarth C."/>
            <person name="Jen D."/>
            <person name="Larson L."/>
            <person name="Lewis B."/>
            <person name="Mehta T."/>
            <person name="Park D."/>
            <person name="Pearson M."/>
            <person name="Roberts A."/>
            <person name="Saif S."/>
            <person name="Shea T."/>
            <person name="Shenoy N."/>
            <person name="Sisk P."/>
            <person name="Stolte C."/>
            <person name="Sykes S."/>
            <person name="Walk T."/>
            <person name="White J."/>
            <person name="Yandava C."/>
            <person name="Haas B."/>
            <person name="Henn M.R."/>
            <person name="Nusbaum C."/>
            <person name="Birren B."/>
        </authorList>
    </citation>
    <scope>NUCLEOTIDE SEQUENCE [LARGE SCALE GENOMIC DNA]</scope>
    <source>
        <strain evidence="2">NA</strain>
    </source>
</reference>
<name>J9ABK4_WUCBA</name>